<gene>
    <name evidence="3" type="ORF">V5N11_026560</name>
</gene>
<keyword evidence="2" id="KW-0812">Transmembrane</keyword>
<dbReference type="EMBL" id="JBANAX010000710">
    <property type="protein sequence ID" value="KAL1196152.1"/>
    <property type="molecule type" value="Genomic_DNA"/>
</dbReference>
<dbReference type="AlphaFoldDB" id="A0ABD0ZNJ7"/>
<keyword evidence="2" id="KW-0472">Membrane</keyword>
<name>A0ABD0ZNJ7_CARAN</name>
<feature type="transmembrane region" description="Helical" evidence="2">
    <location>
        <begin position="43"/>
        <end position="62"/>
    </location>
</feature>
<protein>
    <submittedName>
        <fullName evidence="3">Uncharacterized protein</fullName>
    </submittedName>
</protein>
<dbReference type="Proteomes" id="UP001558713">
    <property type="component" value="Unassembled WGS sequence"/>
</dbReference>
<organism evidence="3 4">
    <name type="scientific">Cardamine amara subsp. amara</name>
    <dbReference type="NCBI Taxonomy" id="228776"/>
    <lineage>
        <taxon>Eukaryota</taxon>
        <taxon>Viridiplantae</taxon>
        <taxon>Streptophyta</taxon>
        <taxon>Embryophyta</taxon>
        <taxon>Tracheophyta</taxon>
        <taxon>Spermatophyta</taxon>
        <taxon>Magnoliopsida</taxon>
        <taxon>eudicotyledons</taxon>
        <taxon>Gunneridae</taxon>
        <taxon>Pentapetalae</taxon>
        <taxon>rosids</taxon>
        <taxon>malvids</taxon>
        <taxon>Brassicales</taxon>
        <taxon>Brassicaceae</taxon>
        <taxon>Cardamineae</taxon>
        <taxon>Cardamine</taxon>
    </lineage>
</organism>
<keyword evidence="2" id="KW-1133">Transmembrane helix</keyword>
<comment type="caution">
    <text evidence="3">The sequence shown here is derived from an EMBL/GenBank/DDBJ whole genome shotgun (WGS) entry which is preliminary data.</text>
</comment>
<keyword evidence="4" id="KW-1185">Reference proteome</keyword>
<accession>A0ABD0ZNJ7</accession>
<evidence type="ECO:0000313" key="3">
    <source>
        <dbReference type="EMBL" id="KAL1196152.1"/>
    </source>
</evidence>
<evidence type="ECO:0000313" key="4">
    <source>
        <dbReference type="Proteomes" id="UP001558713"/>
    </source>
</evidence>
<feature type="region of interest" description="Disordered" evidence="1">
    <location>
        <begin position="1"/>
        <end position="20"/>
    </location>
</feature>
<reference evidence="3 4" key="1">
    <citation type="submission" date="2024-04" db="EMBL/GenBank/DDBJ databases">
        <title>Genome assembly C_amara_ONT_v2.</title>
        <authorList>
            <person name="Yant L."/>
            <person name="Moore C."/>
            <person name="Slenker M."/>
        </authorList>
    </citation>
    <scope>NUCLEOTIDE SEQUENCE [LARGE SCALE GENOMIC DNA]</scope>
    <source>
        <tissue evidence="3">Leaf</tissue>
    </source>
</reference>
<evidence type="ECO:0000256" key="2">
    <source>
        <dbReference type="SAM" id="Phobius"/>
    </source>
</evidence>
<proteinExistence type="predicted"/>
<evidence type="ECO:0000256" key="1">
    <source>
        <dbReference type="SAM" id="MobiDB-lite"/>
    </source>
</evidence>
<sequence>MEEIIESEISERDDVSSNPPLLESCEEIEEGEEIGSKGDLTKAMVLVVIVLAGLLLSLRQILRISAAYLKHPCWILDMCIWRSQTSLLDITNIVKRI</sequence>